<dbReference type="InterPro" id="IPR011006">
    <property type="entry name" value="CheY-like_superfamily"/>
</dbReference>
<feature type="domain" description="CheW-like" evidence="14">
    <location>
        <begin position="676"/>
        <end position="804"/>
    </location>
</feature>
<accession>A0A143DF84</accession>
<dbReference type="OrthoDB" id="9803176at2"/>
<dbReference type="GO" id="GO:0006935">
    <property type="term" value="P:chemotaxis"/>
    <property type="evidence" value="ECO:0007669"/>
    <property type="project" value="InterPro"/>
</dbReference>
<dbReference type="Pfam" id="PF01584">
    <property type="entry name" value="CheW"/>
    <property type="match status" value="1"/>
</dbReference>
<feature type="modified residue" description="4-aspartylphosphate" evidence="10">
    <location>
        <position position="875"/>
    </location>
</feature>
<sequence length="946" mass="101321">MDDLLSEFLTETAESLATLDIELVNLEQNPNDTGILSNIFRLVHTIKGTCGFLGLPRLESLAHSGENVLGKFRDGELTVTAEAVTLILASIDRIKELLGHLEANETEPEGNDRDLIDQLNAMAEGNTSGGGAPAAAAPPPPPTPAPEAPPAAAEAFPVAAELLAEVQQAVSQGKKATSQAELDAQMAAERAKEAASAKPAPAAEEPAAAPPEAEKPAAAKPPAAAKEPPKEAAKAAAPAAPAGGGGGGGENSIAAQSIRVNVDLLENLMTLVSELVLTRNQLLQMIRGRDDSEFAAPLQRLSHITSDLQEGVMKTRMQPIGNAWSKLPRIVRDLGIETGKKIDLQMYGAETELDRQVLELIKDPLTHMVRNSADHGLEDTEGRRNAGKSEVGIIKLNAFHEGGHIIIEISDDGRGLNINRIREKAIANGLASEADLDSMNEQQIAQFIFKAGFSTAEKITSVSGRGVGMDVVRTNIEKIGGTIELKTIYGKGTTFTIKIPLTLAIVSALIVECAAERFAIPQISVLELVRVTANSETKIEKINRAPVLRLRDRLLPLVSLGNLLKLRQDDIHDLAARLADVDNDLNETFIVVTQVGTYTFGIIVDRVFDTEEIVVKPVAPILRHISMFSGNTILGDGSVIMILDPNGIATATGEVTMNSAGGEGASAYEGTRVDDMTSLLIFRAATAELKAVPLALVARLEEIELEKVEYSFGKPVVQYRGQLMPLVTVTDGIEFRKEGRQPILVFSDRDRSMGLMVDEIVDIVEDRLKVELKAETQGIIGTAIIGDRATDVIDTGYYLTRAFGDWFGKPQLPSSQDRAAAGGPSVLLVDDSPFFRNLLTPLLSVSGYDVTTVDSAEKAMAILNSGARFDAVVSDIEMPGMNGFEFAEALRKDERFATIPLIALSSRATERDLERGREVGFDDYVAKFDRDALINTLGQILGAAAA</sequence>
<proteinExistence type="predicted"/>
<dbReference type="RefSeq" id="WP_066136109.1">
    <property type="nucleotide sequence ID" value="NZ_CP014525.1"/>
</dbReference>
<dbReference type="Gene3D" id="3.30.565.10">
    <property type="entry name" value="Histidine kinase-like ATPase, C-terminal domain"/>
    <property type="match status" value="1"/>
</dbReference>
<dbReference type="KEGG" id="hjo:AY555_09600"/>
<dbReference type="SUPFAM" id="SSF47384">
    <property type="entry name" value="Homodimeric domain of signal transducing histidine kinase"/>
    <property type="match status" value="1"/>
</dbReference>
<dbReference type="Pfam" id="PF02518">
    <property type="entry name" value="HATPase_c"/>
    <property type="match status" value="1"/>
</dbReference>
<dbReference type="GO" id="GO:0005737">
    <property type="term" value="C:cytoplasm"/>
    <property type="evidence" value="ECO:0007669"/>
    <property type="project" value="InterPro"/>
</dbReference>
<dbReference type="PANTHER" id="PTHR43395">
    <property type="entry name" value="SENSOR HISTIDINE KINASE CHEA"/>
    <property type="match status" value="1"/>
</dbReference>
<protein>
    <recommendedName>
        <fullName evidence="3">Chemotaxis protein CheA</fullName>
        <ecNumber evidence="2">2.7.13.3</ecNumber>
    </recommendedName>
</protein>
<keyword evidence="7" id="KW-0902">Two-component regulatory system</keyword>
<dbReference type="InterPro" id="IPR008207">
    <property type="entry name" value="Sig_transdc_His_kin_Hpt_dom"/>
</dbReference>
<keyword evidence="6" id="KW-0418">Kinase</keyword>
<feature type="domain" description="Histidine kinase" evidence="12">
    <location>
        <begin position="253"/>
        <end position="503"/>
    </location>
</feature>
<reference evidence="16 17" key="1">
    <citation type="submission" date="2016-02" db="EMBL/GenBank/DDBJ databases">
        <title>Complete Genome of H5569, the type strain of the newly described species Haematospirillium jordaniae.</title>
        <authorList>
            <person name="Nicholson A.C."/>
            <person name="Humrighouse B.W."/>
            <person name="Loparov V."/>
            <person name="McQuiston J.R."/>
        </authorList>
    </citation>
    <scope>NUCLEOTIDE SEQUENCE [LARGE SCALE GENOMIC DNA]</scope>
    <source>
        <strain evidence="16 17">H5569</strain>
    </source>
</reference>
<feature type="domain" description="CheW-like" evidence="14">
    <location>
        <begin position="505"/>
        <end position="654"/>
    </location>
</feature>
<dbReference type="InterPro" id="IPR002545">
    <property type="entry name" value="CheW-lke_dom"/>
</dbReference>
<dbReference type="Gene3D" id="2.30.30.40">
    <property type="entry name" value="SH3 Domains"/>
    <property type="match status" value="1"/>
</dbReference>
<gene>
    <name evidence="16" type="ORF">AY555_09600</name>
</gene>
<dbReference type="PROSITE" id="PS50110">
    <property type="entry name" value="RESPONSE_REGULATORY"/>
    <property type="match status" value="1"/>
</dbReference>
<feature type="region of interest" description="Disordered" evidence="11">
    <location>
        <begin position="123"/>
        <end position="152"/>
    </location>
</feature>
<evidence type="ECO:0000259" key="13">
    <source>
        <dbReference type="PROSITE" id="PS50110"/>
    </source>
</evidence>
<comment type="catalytic activity">
    <reaction evidence="1">
        <text>ATP + protein L-histidine = ADP + protein N-phospho-L-histidine.</text>
        <dbReference type="EC" id="2.7.13.3"/>
    </reaction>
</comment>
<feature type="domain" description="HPt" evidence="15">
    <location>
        <begin position="1"/>
        <end position="101"/>
    </location>
</feature>
<dbReference type="InterPro" id="IPR005467">
    <property type="entry name" value="His_kinase_dom"/>
</dbReference>
<dbReference type="PRINTS" id="PR00344">
    <property type="entry name" value="BCTRLSENSOR"/>
</dbReference>
<dbReference type="Proteomes" id="UP000076066">
    <property type="component" value="Chromosome"/>
</dbReference>
<dbReference type="InterPro" id="IPR001789">
    <property type="entry name" value="Sig_transdc_resp-reg_receiver"/>
</dbReference>
<dbReference type="STRING" id="1549855.AY555_09600"/>
<dbReference type="Gene3D" id="1.20.120.160">
    <property type="entry name" value="HPT domain"/>
    <property type="match status" value="1"/>
</dbReference>
<evidence type="ECO:0000259" key="15">
    <source>
        <dbReference type="PROSITE" id="PS50894"/>
    </source>
</evidence>
<keyword evidence="4 10" id="KW-0597">Phosphoprotein</keyword>
<dbReference type="InterPro" id="IPR036061">
    <property type="entry name" value="CheW-like_dom_sf"/>
</dbReference>
<dbReference type="EMBL" id="CP014525">
    <property type="protein sequence ID" value="AMW35391.1"/>
    <property type="molecule type" value="Genomic_DNA"/>
</dbReference>
<organism evidence="16 17">
    <name type="scientific">Haematospirillum jordaniae</name>
    <dbReference type="NCBI Taxonomy" id="1549855"/>
    <lineage>
        <taxon>Bacteria</taxon>
        <taxon>Pseudomonadati</taxon>
        <taxon>Pseudomonadota</taxon>
        <taxon>Alphaproteobacteria</taxon>
        <taxon>Rhodospirillales</taxon>
        <taxon>Novispirillaceae</taxon>
        <taxon>Haematospirillum</taxon>
    </lineage>
</organism>
<dbReference type="AlphaFoldDB" id="A0A143DF84"/>
<dbReference type="SMART" id="SM00073">
    <property type="entry name" value="HPT"/>
    <property type="match status" value="1"/>
</dbReference>
<dbReference type="InterPro" id="IPR036890">
    <property type="entry name" value="HATPase_C_sf"/>
</dbReference>
<dbReference type="SUPFAM" id="SSF50341">
    <property type="entry name" value="CheW-like"/>
    <property type="match status" value="2"/>
</dbReference>
<dbReference type="PROSITE" id="PS50109">
    <property type="entry name" value="HIS_KIN"/>
    <property type="match status" value="1"/>
</dbReference>
<keyword evidence="5" id="KW-0808">Transferase</keyword>
<feature type="modified residue" description="Phosphohistidine" evidence="9">
    <location>
        <position position="44"/>
    </location>
</feature>
<dbReference type="EC" id="2.7.13.3" evidence="2"/>
<dbReference type="Gene3D" id="1.10.287.560">
    <property type="entry name" value="Histidine kinase CheA-like, homodimeric domain"/>
    <property type="match status" value="1"/>
</dbReference>
<dbReference type="SUPFAM" id="SSF47226">
    <property type="entry name" value="Histidine-containing phosphotransfer domain, HPT domain"/>
    <property type="match status" value="1"/>
</dbReference>
<dbReference type="InterPro" id="IPR037006">
    <property type="entry name" value="CheA-like_homodim_sf"/>
</dbReference>
<dbReference type="SUPFAM" id="SSF52172">
    <property type="entry name" value="CheY-like"/>
    <property type="match status" value="1"/>
</dbReference>
<dbReference type="InterPro" id="IPR003594">
    <property type="entry name" value="HATPase_dom"/>
</dbReference>
<evidence type="ECO:0000256" key="10">
    <source>
        <dbReference type="PROSITE-ProRule" id="PRU00169"/>
    </source>
</evidence>
<dbReference type="InterPro" id="IPR036097">
    <property type="entry name" value="HisK_dim/P_sf"/>
</dbReference>
<evidence type="ECO:0000256" key="8">
    <source>
        <dbReference type="ARBA" id="ARBA00035100"/>
    </source>
</evidence>
<dbReference type="PROSITE" id="PS50851">
    <property type="entry name" value="CHEW"/>
    <property type="match status" value="2"/>
</dbReference>
<dbReference type="Pfam" id="PF00072">
    <property type="entry name" value="Response_reg"/>
    <property type="match status" value="1"/>
</dbReference>
<evidence type="ECO:0000256" key="3">
    <source>
        <dbReference type="ARBA" id="ARBA00021495"/>
    </source>
</evidence>
<dbReference type="FunFam" id="3.30.565.10:FF:000016">
    <property type="entry name" value="Chemotaxis protein CheA, putative"/>
    <property type="match status" value="1"/>
</dbReference>
<evidence type="ECO:0000256" key="11">
    <source>
        <dbReference type="SAM" id="MobiDB-lite"/>
    </source>
</evidence>
<evidence type="ECO:0000256" key="6">
    <source>
        <dbReference type="ARBA" id="ARBA00022777"/>
    </source>
</evidence>
<feature type="domain" description="Response regulatory" evidence="13">
    <location>
        <begin position="825"/>
        <end position="942"/>
    </location>
</feature>
<dbReference type="InterPro" id="IPR004105">
    <property type="entry name" value="CheA-like_dim"/>
</dbReference>
<dbReference type="GO" id="GO:0000155">
    <property type="term" value="F:phosphorelay sensor kinase activity"/>
    <property type="evidence" value="ECO:0007669"/>
    <property type="project" value="InterPro"/>
</dbReference>
<dbReference type="InterPro" id="IPR051315">
    <property type="entry name" value="Bact_Chemotaxis_CheA"/>
</dbReference>
<evidence type="ECO:0000256" key="2">
    <source>
        <dbReference type="ARBA" id="ARBA00012438"/>
    </source>
</evidence>
<dbReference type="Pfam" id="PF02895">
    <property type="entry name" value="H-kinase_dim"/>
    <property type="match status" value="1"/>
</dbReference>
<feature type="compositionally biased region" description="Pro residues" evidence="11">
    <location>
        <begin position="136"/>
        <end position="149"/>
    </location>
</feature>
<dbReference type="SMART" id="SM01231">
    <property type="entry name" value="H-kinase_dim"/>
    <property type="match status" value="1"/>
</dbReference>
<dbReference type="SMART" id="SM00387">
    <property type="entry name" value="HATPase_c"/>
    <property type="match status" value="1"/>
</dbReference>
<dbReference type="InterPro" id="IPR036641">
    <property type="entry name" value="HPT_dom_sf"/>
</dbReference>
<evidence type="ECO:0000259" key="14">
    <source>
        <dbReference type="PROSITE" id="PS50851"/>
    </source>
</evidence>
<feature type="region of interest" description="Disordered" evidence="11">
    <location>
        <begin position="180"/>
        <end position="249"/>
    </location>
</feature>
<evidence type="ECO:0000256" key="9">
    <source>
        <dbReference type="PROSITE-ProRule" id="PRU00110"/>
    </source>
</evidence>
<dbReference type="SUPFAM" id="SSF55874">
    <property type="entry name" value="ATPase domain of HSP90 chaperone/DNA topoisomerase II/histidine kinase"/>
    <property type="match status" value="1"/>
</dbReference>
<dbReference type="PROSITE" id="PS50894">
    <property type="entry name" value="HPT"/>
    <property type="match status" value="1"/>
</dbReference>
<dbReference type="CDD" id="cd16916">
    <property type="entry name" value="HATPase_CheA-like"/>
    <property type="match status" value="1"/>
</dbReference>
<evidence type="ECO:0000256" key="7">
    <source>
        <dbReference type="ARBA" id="ARBA00023012"/>
    </source>
</evidence>
<dbReference type="CDD" id="cd00088">
    <property type="entry name" value="HPT"/>
    <property type="match status" value="1"/>
</dbReference>
<dbReference type="SMART" id="SM00260">
    <property type="entry name" value="CheW"/>
    <property type="match status" value="1"/>
</dbReference>
<evidence type="ECO:0000256" key="4">
    <source>
        <dbReference type="ARBA" id="ARBA00022553"/>
    </source>
</evidence>
<evidence type="ECO:0000256" key="5">
    <source>
        <dbReference type="ARBA" id="ARBA00022679"/>
    </source>
</evidence>
<dbReference type="GeneID" id="53317407"/>
<name>A0A143DF84_9PROT</name>
<dbReference type="SMART" id="SM00448">
    <property type="entry name" value="REC"/>
    <property type="match status" value="1"/>
</dbReference>
<comment type="function">
    <text evidence="8">Involved in the transmission of sensory signals from the chemoreceptors to the flagellar motors. CheA is autophosphorylated; it can transfer its phosphate group to either CheB or CheY.</text>
</comment>
<feature type="compositionally biased region" description="Low complexity" evidence="11">
    <location>
        <begin position="196"/>
        <end position="211"/>
    </location>
</feature>
<evidence type="ECO:0000313" key="16">
    <source>
        <dbReference type="EMBL" id="AMW35391.1"/>
    </source>
</evidence>
<dbReference type="Pfam" id="PF01627">
    <property type="entry name" value="Hpt"/>
    <property type="match status" value="1"/>
</dbReference>
<dbReference type="InterPro" id="IPR004358">
    <property type="entry name" value="Sig_transdc_His_kin-like_C"/>
</dbReference>
<evidence type="ECO:0000313" key="17">
    <source>
        <dbReference type="Proteomes" id="UP000076066"/>
    </source>
</evidence>
<dbReference type="Gene3D" id="3.40.50.2300">
    <property type="match status" value="1"/>
</dbReference>
<keyword evidence="17" id="KW-1185">Reference proteome</keyword>
<dbReference type="PANTHER" id="PTHR43395:SF1">
    <property type="entry name" value="CHEMOTAXIS PROTEIN CHEA"/>
    <property type="match status" value="1"/>
</dbReference>
<evidence type="ECO:0000256" key="1">
    <source>
        <dbReference type="ARBA" id="ARBA00000085"/>
    </source>
</evidence>
<evidence type="ECO:0000259" key="12">
    <source>
        <dbReference type="PROSITE" id="PS50109"/>
    </source>
</evidence>